<evidence type="ECO:0000313" key="2">
    <source>
        <dbReference type="Proteomes" id="UP001575181"/>
    </source>
</evidence>
<dbReference type="RefSeq" id="WP_373656570.1">
    <property type="nucleotide sequence ID" value="NZ_JBGUAW010000008.1"/>
</dbReference>
<proteinExistence type="predicted"/>
<name>A0ABV4TXG0_9GAMM</name>
<dbReference type="Proteomes" id="UP001575181">
    <property type="component" value="Unassembled WGS sequence"/>
</dbReference>
<reference evidence="1 2" key="1">
    <citation type="submission" date="2024-08" db="EMBL/GenBank/DDBJ databases">
        <title>Whole-genome sequencing of halo(alkali)philic microorganisms from hypersaline lakes.</title>
        <authorList>
            <person name="Sorokin D.Y."/>
            <person name="Merkel A.Y."/>
            <person name="Messina E."/>
            <person name="Yakimov M."/>
        </authorList>
    </citation>
    <scope>NUCLEOTIDE SEQUENCE [LARGE SCALE GENOMIC DNA]</scope>
    <source>
        <strain evidence="1 2">Cl-TMA</strain>
    </source>
</reference>
<dbReference type="EMBL" id="JBGUAW010000008">
    <property type="protein sequence ID" value="MFA9461794.1"/>
    <property type="molecule type" value="Genomic_DNA"/>
</dbReference>
<protein>
    <submittedName>
        <fullName evidence="1">Uncharacterized protein</fullName>
    </submittedName>
</protein>
<keyword evidence="2" id="KW-1185">Reference proteome</keyword>
<organism evidence="1 2">
    <name type="scientific">Thiohalorhabdus methylotrophus</name>
    <dbReference type="NCBI Taxonomy" id="3242694"/>
    <lineage>
        <taxon>Bacteria</taxon>
        <taxon>Pseudomonadati</taxon>
        <taxon>Pseudomonadota</taxon>
        <taxon>Gammaproteobacteria</taxon>
        <taxon>Thiohalorhabdales</taxon>
        <taxon>Thiohalorhabdaceae</taxon>
        <taxon>Thiohalorhabdus</taxon>
    </lineage>
</organism>
<accession>A0ABV4TXG0</accession>
<comment type="caution">
    <text evidence="1">The sequence shown here is derived from an EMBL/GenBank/DDBJ whole genome shotgun (WGS) entry which is preliminary data.</text>
</comment>
<gene>
    <name evidence="1" type="ORF">ACERLL_13290</name>
</gene>
<sequence>MEAKLDPREVQESMTFDVDRVAEFRRRWSVLMELAVWGDLKAREVGALPKLRKRLLEYGEKIRSLFNDRSWIPQPRDQIKSILTASLDVRDKLQATEKEVEGLTGGADLERFREEFHRLRDDLVALMEHHEALWKDLLNRLYDGYEEWKAAQGEEPPSD</sequence>
<evidence type="ECO:0000313" key="1">
    <source>
        <dbReference type="EMBL" id="MFA9461794.1"/>
    </source>
</evidence>